<evidence type="ECO:0000259" key="1">
    <source>
        <dbReference type="Pfam" id="PF08769"/>
    </source>
</evidence>
<name>A0A174Y1L4_9FIRM</name>
<dbReference type="Gene3D" id="1.10.10.10">
    <property type="entry name" value="Winged helix-like DNA-binding domain superfamily/Winged helix DNA-binding domain"/>
    <property type="match status" value="1"/>
</dbReference>
<organism evidence="2 3">
    <name type="scientific">[Ruminococcus] torques</name>
    <dbReference type="NCBI Taxonomy" id="33039"/>
    <lineage>
        <taxon>Bacteria</taxon>
        <taxon>Bacillati</taxon>
        <taxon>Bacillota</taxon>
        <taxon>Clostridia</taxon>
        <taxon>Lachnospirales</taxon>
        <taxon>Lachnospiraceae</taxon>
        <taxon>Mediterraneibacter</taxon>
    </lineage>
</organism>
<dbReference type="RefSeq" id="WP_054753967.1">
    <property type="nucleotide sequence ID" value="NZ_CACRUQ010000005.1"/>
</dbReference>
<evidence type="ECO:0000313" key="2">
    <source>
        <dbReference type="EMBL" id="CUQ82566.1"/>
    </source>
</evidence>
<gene>
    <name evidence="2" type="primary">spo0A_1</name>
    <name evidence="2" type="ORF">ERS852502_00544</name>
</gene>
<sequence length="161" mass="18659">MNHNTLVIEIKSTLDKLIAARTSLGYDYIVYGLLLINEDQTRVSNITKALYIDIAAHYETSWSCVEKNIRNTVNAIWTSENKTILEMIFNRTYMDRKPTNKEFFEYLYDFIFLSQETVPTQSEENVSSILCPVCNNKCQVLESMLSFVAKRLQPEPDCTHV</sequence>
<evidence type="ECO:0000313" key="3">
    <source>
        <dbReference type="Proteomes" id="UP000078383"/>
    </source>
</evidence>
<dbReference type="Pfam" id="PF08769">
    <property type="entry name" value="Spo0A_C"/>
    <property type="match status" value="1"/>
</dbReference>
<dbReference type="EMBL" id="CZBX01000002">
    <property type="protein sequence ID" value="CUQ82566.1"/>
    <property type="molecule type" value="Genomic_DNA"/>
</dbReference>
<dbReference type="GO" id="GO:0003677">
    <property type="term" value="F:DNA binding"/>
    <property type="evidence" value="ECO:0007669"/>
    <property type="project" value="InterPro"/>
</dbReference>
<dbReference type="InterPro" id="IPR014879">
    <property type="entry name" value="Spo0A_C"/>
</dbReference>
<dbReference type="GO" id="GO:0042173">
    <property type="term" value="P:regulation of sporulation resulting in formation of a cellular spore"/>
    <property type="evidence" value="ECO:0007669"/>
    <property type="project" value="InterPro"/>
</dbReference>
<dbReference type="InterPro" id="IPR036388">
    <property type="entry name" value="WH-like_DNA-bd_sf"/>
</dbReference>
<dbReference type="Proteomes" id="UP000078383">
    <property type="component" value="Unassembled WGS sequence"/>
</dbReference>
<dbReference type="SUPFAM" id="SSF46894">
    <property type="entry name" value="C-terminal effector domain of the bipartite response regulators"/>
    <property type="match status" value="1"/>
</dbReference>
<accession>A0A174Y1L4</accession>
<feature type="domain" description="Sporulation initiation factor Spo0A C-terminal" evidence="1">
    <location>
        <begin position="12"/>
        <end position="109"/>
    </location>
</feature>
<dbReference type="GO" id="GO:0005737">
    <property type="term" value="C:cytoplasm"/>
    <property type="evidence" value="ECO:0007669"/>
    <property type="project" value="InterPro"/>
</dbReference>
<protein>
    <submittedName>
        <fullName evidence="2">Stage 0 sporulation protein A</fullName>
    </submittedName>
</protein>
<reference evidence="2 3" key="1">
    <citation type="submission" date="2015-09" db="EMBL/GenBank/DDBJ databases">
        <authorList>
            <consortium name="Pathogen Informatics"/>
        </authorList>
    </citation>
    <scope>NUCLEOTIDE SEQUENCE [LARGE SCALE GENOMIC DNA]</scope>
    <source>
        <strain evidence="2 3">2789STDY5834889</strain>
    </source>
</reference>
<dbReference type="GO" id="GO:0005509">
    <property type="term" value="F:calcium ion binding"/>
    <property type="evidence" value="ECO:0007669"/>
    <property type="project" value="InterPro"/>
</dbReference>
<dbReference type="AlphaFoldDB" id="A0A174Y1L4"/>
<dbReference type="GO" id="GO:0003700">
    <property type="term" value="F:DNA-binding transcription factor activity"/>
    <property type="evidence" value="ECO:0007669"/>
    <property type="project" value="InterPro"/>
</dbReference>
<dbReference type="OrthoDB" id="1987669at2"/>
<dbReference type="InterPro" id="IPR016032">
    <property type="entry name" value="Sig_transdc_resp-reg_C-effctor"/>
</dbReference>
<proteinExistence type="predicted"/>